<keyword evidence="1" id="KW-0472">Membrane</keyword>
<proteinExistence type="predicted"/>
<feature type="domain" description="Type II secretion system protein GspG C-terminal" evidence="2">
    <location>
        <begin position="26"/>
        <end position="121"/>
    </location>
</feature>
<dbReference type="PROSITE" id="PS51257">
    <property type="entry name" value="PROKAR_LIPOPROTEIN"/>
    <property type="match status" value="1"/>
</dbReference>
<dbReference type="Proteomes" id="UP000501812">
    <property type="component" value="Chromosome"/>
</dbReference>
<feature type="transmembrane region" description="Helical" evidence="1">
    <location>
        <begin position="144"/>
        <end position="164"/>
    </location>
</feature>
<evidence type="ECO:0000259" key="2">
    <source>
        <dbReference type="Pfam" id="PF08334"/>
    </source>
</evidence>
<keyword evidence="1" id="KW-1133">Transmembrane helix</keyword>
<keyword evidence="1" id="KW-0812">Transmembrane</keyword>
<evidence type="ECO:0000313" key="4">
    <source>
        <dbReference type="Proteomes" id="UP000501812"/>
    </source>
</evidence>
<evidence type="ECO:0000313" key="3">
    <source>
        <dbReference type="EMBL" id="QJE97964.1"/>
    </source>
</evidence>
<dbReference type="Gene3D" id="3.30.700.10">
    <property type="entry name" value="Glycoprotein, Type 4 Pilin"/>
    <property type="match status" value="1"/>
</dbReference>
<dbReference type="InterPro" id="IPR013545">
    <property type="entry name" value="T2SS_protein-GspG_C"/>
</dbReference>
<protein>
    <recommendedName>
        <fullName evidence="2">Type II secretion system protein GspG C-terminal domain-containing protein</fullName>
    </recommendedName>
</protein>
<dbReference type="EMBL" id="CP051774">
    <property type="protein sequence ID" value="QJE97964.1"/>
    <property type="molecule type" value="Genomic_DNA"/>
</dbReference>
<dbReference type="SUPFAM" id="SSF54523">
    <property type="entry name" value="Pili subunits"/>
    <property type="match status" value="1"/>
</dbReference>
<accession>A0A858RN85</accession>
<dbReference type="RefSeq" id="WP_169456390.1">
    <property type="nucleotide sequence ID" value="NZ_CP051774.1"/>
</dbReference>
<gene>
    <name evidence="3" type="ORF">HHL09_19960</name>
</gene>
<sequence length="171" mass="18680">MLLPRHHTLLVILGGLVGGGCSKAVANSNRTLSSIHAIDSAVRTYQIKTGELPPADFGLRALLERPPSLPPDKPWAQILKEVPRDSWDRPIHYLIGDGFEHGFGLYSCGADGVSATIGNDPDDWNSWSEKRPDEPAWVRHQKPAILIGGLVIAAGAFLLGYRVAKKEMRQI</sequence>
<dbReference type="AlphaFoldDB" id="A0A858RN85"/>
<dbReference type="Pfam" id="PF08334">
    <property type="entry name" value="T2SSG"/>
    <property type="match status" value="1"/>
</dbReference>
<organism evidence="3 4">
    <name type="scientific">Luteolibacter luteus</name>
    <dbReference type="NCBI Taxonomy" id="2728835"/>
    <lineage>
        <taxon>Bacteria</taxon>
        <taxon>Pseudomonadati</taxon>
        <taxon>Verrucomicrobiota</taxon>
        <taxon>Verrucomicrobiia</taxon>
        <taxon>Verrucomicrobiales</taxon>
        <taxon>Verrucomicrobiaceae</taxon>
        <taxon>Luteolibacter</taxon>
    </lineage>
</organism>
<evidence type="ECO:0000256" key="1">
    <source>
        <dbReference type="SAM" id="Phobius"/>
    </source>
</evidence>
<keyword evidence="4" id="KW-1185">Reference proteome</keyword>
<dbReference type="InterPro" id="IPR045584">
    <property type="entry name" value="Pilin-like"/>
</dbReference>
<reference evidence="3 4" key="1">
    <citation type="submission" date="2020-04" db="EMBL/GenBank/DDBJ databases">
        <title>Luteolibacter sp. G-1-1-1 isolated from soil.</title>
        <authorList>
            <person name="Dahal R.H."/>
        </authorList>
    </citation>
    <scope>NUCLEOTIDE SEQUENCE [LARGE SCALE GENOMIC DNA]</scope>
    <source>
        <strain evidence="3 4">G-1-1-1</strain>
    </source>
</reference>
<name>A0A858RN85_9BACT</name>
<dbReference type="KEGG" id="luo:HHL09_19960"/>